<evidence type="ECO:0000256" key="1">
    <source>
        <dbReference type="SAM" id="SignalP"/>
    </source>
</evidence>
<evidence type="ECO:0000313" key="3">
    <source>
        <dbReference type="Proteomes" id="UP001196870"/>
    </source>
</evidence>
<sequence>MPASSLRPSPCLLAGALALAGCAGPPPGGTSDGTLAVTASIRGVVHEPRMVLSHPRDDRHRCRLPAPAELAAATGAAPAAAASQQPFHYTVEFGPDFPPPVPGAARPTEEWLPYGPQTRFTLEVFFTPDGPARPRRAVRITVAAGGRLWQRMIEADDPAAEASVTIAADGLSGSLRAGGLVQQIPHNRMPETEAIAIEARWRCPG</sequence>
<proteinExistence type="predicted"/>
<name>A0ABS5EUH4_9PROT</name>
<feature type="chain" id="PRO_5047133244" description="DUF4136 domain-containing protein" evidence="1">
    <location>
        <begin position="24"/>
        <end position="205"/>
    </location>
</feature>
<evidence type="ECO:0000313" key="2">
    <source>
        <dbReference type="EMBL" id="MBR0663950.1"/>
    </source>
</evidence>
<dbReference type="EMBL" id="JAAGBB010000005">
    <property type="protein sequence ID" value="MBR0663950.1"/>
    <property type="molecule type" value="Genomic_DNA"/>
</dbReference>
<accession>A0ABS5EUH4</accession>
<organism evidence="2 3">
    <name type="scientific">Plastoroseomonas hellenica</name>
    <dbReference type="NCBI Taxonomy" id="2687306"/>
    <lineage>
        <taxon>Bacteria</taxon>
        <taxon>Pseudomonadati</taxon>
        <taxon>Pseudomonadota</taxon>
        <taxon>Alphaproteobacteria</taxon>
        <taxon>Acetobacterales</taxon>
        <taxon>Acetobacteraceae</taxon>
        <taxon>Plastoroseomonas</taxon>
    </lineage>
</organism>
<evidence type="ECO:0008006" key="4">
    <source>
        <dbReference type="Google" id="ProtNLM"/>
    </source>
</evidence>
<comment type="caution">
    <text evidence="2">The sequence shown here is derived from an EMBL/GenBank/DDBJ whole genome shotgun (WGS) entry which is preliminary data.</text>
</comment>
<keyword evidence="1" id="KW-0732">Signal</keyword>
<dbReference type="RefSeq" id="WP_211851538.1">
    <property type="nucleotide sequence ID" value="NZ_JAAGBB010000005.1"/>
</dbReference>
<gene>
    <name evidence="2" type="ORF">GXW71_06220</name>
</gene>
<feature type="signal peptide" evidence="1">
    <location>
        <begin position="1"/>
        <end position="23"/>
    </location>
</feature>
<dbReference type="Proteomes" id="UP001196870">
    <property type="component" value="Unassembled WGS sequence"/>
</dbReference>
<protein>
    <recommendedName>
        <fullName evidence="4">DUF4136 domain-containing protein</fullName>
    </recommendedName>
</protein>
<keyword evidence="3" id="KW-1185">Reference proteome</keyword>
<reference evidence="3" key="1">
    <citation type="journal article" date="2021" name="Syst. Appl. Microbiol.">
        <title>Roseomonas hellenica sp. nov., isolated from roots of wild-growing Alkanna tinctoria.</title>
        <authorList>
            <person name="Rat A."/>
            <person name="Naranjo H.D."/>
            <person name="Lebbe L."/>
            <person name="Cnockaert M."/>
            <person name="Krigas N."/>
            <person name="Grigoriadou K."/>
            <person name="Maloupa E."/>
            <person name="Willems A."/>
        </authorList>
    </citation>
    <scope>NUCLEOTIDE SEQUENCE [LARGE SCALE GENOMIC DNA]</scope>
    <source>
        <strain evidence="3">LMG 31523</strain>
    </source>
</reference>
<dbReference type="PROSITE" id="PS51257">
    <property type="entry name" value="PROKAR_LIPOPROTEIN"/>
    <property type="match status" value="1"/>
</dbReference>